<name>A0A1M6FEA9_9FLAO</name>
<organism evidence="2 3">
    <name type="scientific">Pseudozobellia thermophila</name>
    <dbReference type="NCBI Taxonomy" id="192903"/>
    <lineage>
        <taxon>Bacteria</taxon>
        <taxon>Pseudomonadati</taxon>
        <taxon>Bacteroidota</taxon>
        <taxon>Flavobacteriia</taxon>
        <taxon>Flavobacteriales</taxon>
        <taxon>Flavobacteriaceae</taxon>
        <taxon>Pseudozobellia</taxon>
    </lineage>
</organism>
<dbReference type="Pfam" id="PF14235">
    <property type="entry name" value="DUF4337"/>
    <property type="match status" value="1"/>
</dbReference>
<evidence type="ECO:0000313" key="2">
    <source>
        <dbReference type="EMBL" id="SHI95985.1"/>
    </source>
</evidence>
<proteinExistence type="predicted"/>
<keyword evidence="1" id="KW-1133">Transmembrane helix</keyword>
<dbReference type="AlphaFoldDB" id="A0A1M6FEA9"/>
<evidence type="ECO:0000256" key="1">
    <source>
        <dbReference type="SAM" id="Phobius"/>
    </source>
</evidence>
<keyword evidence="3" id="KW-1185">Reference proteome</keyword>
<feature type="transmembrane region" description="Helical" evidence="1">
    <location>
        <begin position="180"/>
        <end position="198"/>
    </location>
</feature>
<keyword evidence="1" id="KW-0812">Transmembrane</keyword>
<feature type="transmembrane region" description="Helical" evidence="1">
    <location>
        <begin position="150"/>
        <end position="168"/>
    </location>
</feature>
<sequence length="201" mass="22625">MSQNKKIEERGGVLIIFFVALLAIMKVINGSFEKKIVNANNNEVSYSDWYNAKSIKQIMKESERDHLSALLSAGVFDKDKSSKVKEKIEDTKSLIYKYEAEKTEILMGSANIPPSAWVQDLDGEMGKIVGLREWRDISRQLTETVAKIDLGILFLQISLVFGVVGLIIHENPRLQNMFTWLMIGSGFMGIALSLYGYVLSL</sequence>
<accession>A0A1M6FEA9</accession>
<protein>
    <recommendedName>
        <fullName evidence="4">DUF4337 domain-containing protein</fullName>
    </recommendedName>
</protein>
<dbReference type="EMBL" id="FQYU01000002">
    <property type="protein sequence ID" value="SHI95985.1"/>
    <property type="molecule type" value="Genomic_DNA"/>
</dbReference>
<dbReference type="OrthoDB" id="954864at2"/>
<dbReference type="Proteomes" id="UP000184543">
    <property type="component" value="Unassembled WGS sequence"/>
</dbReference>
<reference evidence="3" key="1">
    <citation type="submission" date="2016-11" db="EMBL/GenBank/DDBJ databases">
        <authorList>
            <person name="Varghese N."/>
            <person name="Submissions S."/>
        </authorList>
    </citation>
    <scope>NUCLEOTIDE SEQUENCE [LARGE SCALE GENOMIC DNA]</scope>
    <source>
        <strain evidence="3">DSM 19858</strain>
    </source>
</reference>
<dbReference type="RefSeq" id="WP_072991015.1">
    <property type="nucleotide sequence ID" value="NZ_FQYU01000002.1"/>
</dbReference>
<dbReference type="STRING" id="192903.SAMN04488513_102399"/>
<evidence type="ECO:0008006" key="4">
    <source>
        <dbReference type="Google" id="ProtNLM"/>
    </source>
</evidence>
<evidence type="ECO:0000313" key="3">
    <source>
        <dbReference type="Proteomes" id="UP000184543"/>
    </source>
</evidence>
<keyword evidence="1" id="KW-0472">Membrane</keyword>
<feature type="transmembrane region" description="Helical" evidence="1">
    <location>
        <begin position="12"/>
        <end position="32"/>
    </location>
</feature>
<dbReference type="InterPro" id="IPR025570">
    <property type="entry name" value="DUF4337"/>
</dbReference>
<gene>
    <name evidence="2" type="ORF">SAMN04488513_102399</name>
</gene>